<name>A0ABS2YPE9_POLSP</name>
<organism evidence="3 4">
    <name type="scientific">Polyodon spathula</name>
    <name type="common">North American paddlefish</name>
    <name type="synonym">Squalus spathula</name>
    <dbReference type="NCBI Taxonomy" id="7913"/>
    <lineage>
        <taxon>Eukaryota</taxon>
        <taxon>Metazoa</taxon>
        <taxon>Chordata</taxon>
        <taxon>Craniata</taxon>
        <taxon>Vertebrata</taxon>
        <taxon>Euteleostomi</taxon>
        <taxon>Actinopterygii</taxon>
        <taxon>Chondrostei</taxon>
        <taxon>Acipenseriformes</taxon>
        <taxon>Polyodontidae</taxon>
        <taxon>Polyodon</taxon>
    </lineage>
</organism>
<dbReference type="Pfam" id="PF00098">
    <property type="entry name" value="zf-CCHC"/>
    <property type="match status" value="3"/>
</dbReference>
<accession>A0ABS2YPE9</accession>
<feature type="non-terminal residue" evidence="3">
    <location>
        <position position="1"/>
    </location>
</feature>
<dbReference type="SUPFAM" id="SSF57756">
    <property type="entry name" value="Retrovirus zinc finger-like domains"/>
    <property type="match status" value="1"/>
</dbReference>
<evidence type="ECO:0000256" key="1">
    <source>
        <dbReference type="PROSITE-ProRule" id="PRU00047"/>
    </source>
</evidence>
<dbReference type="PANTHER" id="PTHR22639">
    <property type="entry name" value="GAG-RELATED PROTEIN"/>
    <property type="match status" value="1"/>
</dbReference>
<dbReference type="EMBL" id="JAAWVQ010177254">
    <property type="protein sequence ID" value="MBN3288627.1"/>
    <property type="molecule type" value="Genomic_DNA"/>
</dbReference>
<keyword evidence="1" id="KW-0863">Zinc-finger</keyword>
<dbReference type="PANTHER" id="PTHR22639:SF3">
    <property type="entry name" value="ZINC FINGER CCHC DOMAIN-CONTAINING PROTEIN 3"/>
    <property type="match status" value="1"/>
</dbReference>
<dbReference type="PROSITE" id="PS50158">
    <property type="entry name" value="ZF_CCHC"/>
    <property type="match status" value="2"/>
</dbReference>
<keyword evidence="1" id="KW-0862">Zinc</keyword>
<comment type="caution">
    <text evidence="3">The sequence shown here is derived from an EMBL/GenBank/DDBJ whole genome shotgun (WGS) entry which is preliminary data.</text>
</comment>
<evidence type="ECO:0000313" key="4">
    <source>
        <dbReference type="Proteomes" id="UP001166093"/>
    </source>
</evidence>
<feature type="domain" description="CCHC-type" evidence="2">
    <location>
        <begin position="87"/>
        <end position="100"/>
    </location>
</feature>
<keyword evidence="1" id="KW-0479">Metal-binding</keyword>
<feature type="non-terminal residue" evidence="3">
    <location>
        <position position="139"/>
    </location>
</feature>
<dbReference type="InterPro" id="IPR042509">
    <property type="entry name" value="ZCCHC3"/>
</dbReference>
<feature type="domain" description="CCHC-type" evidence="2">
    <location>
        <begin position="105"/>
        <end position="120"/>
    </location>
</feature>
<protein>
    <submittedName>
        <fullName evidence="3">ZCHC3 protein</fullName>
    </submittedName>
</protein>
<dbReference type="SMART" id="SM00343">
    <property type="entry name" value="ZnF_C2HC"/>
    <property type="match status" value="3"/>
</dbReference>
<proteinExistence type="predicted"/>
<dbReference type="InterPro" id="IPR036875">
    <property type="entry name" value="Znf_CCHC_sf"/>
</dbReference>
<reference evidence="3" key="1">
    <citation type="journal article" date="2021" name="Cell">
        <title>Tracing the genetic footprints of vertebrate landing in non-teleost ray-finned fishes.</title>
        <authorList>
            <person name="Bi X."/>
            <person name="Wang K."/>
            <person name="Yang L."/>
            <person name="Pan H."/>
            <person name="Jiang H."/>
            <person name="Wei Q."/>
            <person name="Fang M."/>
            <person name="Yu H."/>
            <person name="Zhu C."/>
            <person name="Cai Y."/>
            <person name="He Y."/>
            <person name="Gan X."/>
            <person name="Zeng H."/>
            <person name="Yu D."/>
            <person name="Zhu Y."/>
            <person name="Jiang H."/>
            <person name="Qiu Q."/>
            <person name="Yang H."/>
            <person name="Zhang Y.E."/>
            <person name="Wang W."/>
            <person name="Zhu M."/>
            <person name="He S."/>
            <person name="Zhang G."/>
        </authorList>
    </citation>
    <scope>NUCLEOTIDE SEQUENCE</scope>
    <source>
        <strain evidence="3">Pddl_001</strain>
    </source>
</reference>
<dbReference type="Gene3D" id="4.10.60.10">
    <property type="entry name" value="Zinc finger, CCHC-type"/>
    <property type="match status" value="2"/>
</dbReference>
<sequence length="139" mass="15957">MDWRAAYVTMSCPFVPVADITTSLKRKCELRSELPEKMKDSEQVWNGVWKYFIRLNINEGKLMHIRPDLTIGAVRGTLYYRGQPKVCFKCNREGHLAAECVEVVCKNCQETGHLSRDCPRGVICNLCGSTEHLYRDCPK</sequence>
<dbReference type="Pfam" id="PF23058">
    <property type="entry name" value="RBD_ZCCHC3_2nd"/>
    <property type="match status" value="1"/>
</dbReference>
<evidence type="ECO:0000259" key="2">
    <source>
        <dbReference type="PROSITE" id="PS50158"/>
    </source>
</evidence>
<dbReference type="InterPro" id="IPR057811">
    <property type="entry name" value="RBD_ZCCHC3_2nd"/>
</dbReference>
<keyword evidence="4" id="KW-1185">Reference proteome</keyword>
<dbReference type="InterPro" id="IPR001878">
    <property type="entry name" value="Znf_CCHC"/>
</dbReference>
<dbReference type="Proteomes" id="UP001166093">
    <property type="component" value="Unassembled WGS sequence"/>
</dbReference>
<evidence type="ECO:0000313" key="3">
    <source>
        <dbReference type="EMBL" id="MBN3288627.1"/>
    </source>
</evidence>
<gene>
    <name evidence="3" type="primary">Zcchc3_27</name>
    <name evidence="3" type="ORF">GTO93_0004091</name>
</gene>